<evidence type="ECO:0000256" key="1">
    <source>
        <dbReference type="SAM" id="SignalP"/>
    </source>
</evidence>
<dbReference type="InterPro" id="IPR023226">
    <property type="entry name" value="Glyco_hydro_49_N_dom"/>
</dbReference>
<dbReference type="InterPro" id="IPR012334">
    <property type="entry name" value="Pectin_lyas_fold"/>
</dbReference>
<evidence type="ECO:0000313" key="3">
    <source>
        <dbReference type="EMBL" id="PVD39336.1"/>
    </source>
</evidence>
<feature type="chain" id="PRO_5015570196" description="Glycoside hydrolase family 49 N-terminal domain-containing protein" evidence="1">
    <location>
        <begin position="21"/>
        <end position="515"/>
    </location>
</feature>
<gene>
    <name evidence="3" type="ORF">C0Q70_01966</name>
</gene>
<dbReference type="InterPro" id="IPR011050">
    <property type="entry name" value="Pectin_lyase_fold/virulence"/>
</dbReference>
<feature type="signal peptide" evidence="1">
    <location>
        <begin position="1"/>
        <end position="20"/>
    </location>
</feature>
<dbReference type="GO" id="GO:0004553">
    <property type="term" value="F:hydrolase activity, hydrolyzing O-glycosyl compounds"/>
    <property type="evidence" value="ECO:0007669"/>
    <property type="project" value="InterPro"/>
</dbReference>
<dbReference type="EMBL" id="PZQS01000001">
    <property type="protein sequence ID" value="PVD39336.1"/>
    <property type="molecule type" value="Genomic_DNA"/>
</dbReference>
<dbReference type="AlphaFoldDB" id="A0A2T7Q0Y4"/>
<accession>A0A2T7Q0Y4</accession>
<protein>
    <recommendedName>
        <fullName evidence="2">Glycoside hydrolase family 49 N-terminal domain-containing protein</fullName>
    </recommendedName>
</protein>
<dbReference type="OrthoDB" id="6075671at2759"/>
<dbReference type="STRING" id="400727.A0A2T7Q0Y4"/>
<evidence type="ECO:0000259" key="2">
    <source>
        <dbReference type="Pfam" id="PF17433"/>
    </source>
</evidence>
<keyword evidence="4" id="KW-1185">Reference proteome</keyword>
<proteinExistence type="predicted"/>
<reference evidence="3 4" key="1">
    <citation type="submission" date="2018-04" db="EMBL/GenBank/DDBJ databases">
        <title>The genome of golden apple snail Pomacea canaliculata provides insight into stress tolerance and invasive adaptation.</title>
        <authorList>
            <person name="Liu C."/>
            <person name="Liu B."/>
            <person name="Ren Y."/>
            <person name="Zhang Y."/>
            <person name="Wang H."/>
            <person name="Li S."/>
            <person name="Jiang F."/>
            <person name="Yin L."/>
            <person name="Zhang G."/>
            <person name="Qian W."/>
            <person name="Fan W."/>
        </authorList>
    </citation>
    <scope>NUCLEOTIDE SEQUENCE [LARGE SCALE GENOMIC DNA]</scope>
    <source>
        <strain evidence="3">SZHN2017</strain>
        <tissue evidence="3">Muscle</tissue>
    </source>
</reference>
<keyword evidence="1" id="KW-0732">Signal</keyword>
<dbReference type="SUPFAM" id="SSF51126">
    <property type="entry name" value="Pectin lyase-like"/>
    <property type="match status" value="2"/>
</dbReference>
<dbReference type="Gene3D" id="2.160.20.10">
    <property type="entry name" value="Single-stranded right-handed beta-helix, Pectin lyase-like"/>
    <property type="match status" value="1"/>
</dbReference>
<dbReference type="Proteomes" id="UP000245119">
    <property type="component" value="Linkage Group LG1"/>
</dbReference>
<dbReference type="OMA" id="WRDEEFL"/>
<comment type="caution">
    <text evidence="3">The sequence shown here is derived from an EMBL/GenBank/DDBJ whole genome shotgun (WGS) entry which is preliminary data.</text>
</comment>
<dbReference type="SUPFAM" id="SSF101596">
    <property type="entry name" value="Dextranase, N-terminal domain"/>
    <property type="match status" value="1"/>
</dbReference>
<evidence type="ECO:0000313" key="4">
    <source>
        <dbReference type="Proteomes" id="UP000245119"/>
    </source>
</evidence>
<feature type="domain" description="Glycoside hydrolase family 49 N-terminal" evidence="2">
    <location>
        <begin position="69"/>
        <end position="136"/>
    </location>
</feature>
<dbReference type="InterPro" id="IPR035953">
    <property type="entry name" value="Dextranase_N-ter"/>
</dbReference>
<sequence length="515" mass="57741">MVEVGITVVYLLTIMPLVTCELIVYPVADEAPTSDKFQVYLTQGGQQKQSHVYITTSDHRTTEASHVKGGRSMSWTSFAFTGGKVTVEVHTSRDFQNCLVRPKSYSYSCRRTDNKVAVFDVTENTKMMSVEFDYDYGSSTGGPDITDKLMVFADPPETNQPSKANTSVLYYDVKVHDLNGQVELNSSIKEVYLAPGAFVKGGFTSTTENPVKIHGRGVLDNRDYQWRDPRFSYAAISFKKDKAHIIVEGITISDPCRFYVRALGTNNIINNVKMVGAWMYNNDGVVVGSNGTVADCFIHANDDAIKLHGYNITVTRCVVWQAQNGAVFQTGWWDRTELHSIRVSNIDIIHVDWCTFKNSSCNLSVNKAVFNHPGNITKSMDISDVVMEDIRVEGTCPRVVYLRMERGTRGVIKNIRFVNWNIERQLATDKFQNEIEGTEPGSVEVTDLQFINFHIGGRCASSAAEAGFRVGNSEVNNLTFWCIGNSAVRNKMTMVWTTAMVHYFKLYKFFLAAVC</sequence>
<name>A0A2T7Q0Y4_POMCA</name>
<dbReference type="Pfam" id="PF17433">
    <property type="entry name" value="Glyco_hydro_49N"/>
    <property type="match status" value="1"/>
</dbReference>
<organism evidence="3 4">
    <name type="scientific">Pomacea canaliculata</name>
    <name type="common">Golden apple snail</name>
    <dbReference type="NCBI Taxonomy" id="400727"/>
    <lineage>
        <taxon>Eukaryota</taxon>
        <taxon>Metazoa</taxon>
        <taxon>Spiralia</taxon>
        <taxon>Lophotrochozoa</taxon>
        <taxon>Mollusca</taxon>
        <taxon>Gastropoda</taxon>
        <taxon>Caenogastropoda</taxon>
        <taxon>Architaenioglossa</taxon>
        <taxon>Ampullarioidea</taxon>
        <taxon>Ampullariidae</taxon>
        <taxon>Pomacea</taxon>
    </lineage>
</organism>